<dbReference type="InterPro" id="IPR016163">
    <property type="entry name" value="Ald_DH_C"/>
</dbReference>
<dbReference type="EMBL" id="LUKE01000001">
    <property type="protein sequence ID" value="KYG66845.1"/>
    <property type="molecule type" value="Genomic_DNA"/>
</dbReference>
<dbReference type="PANTHER" id="PTHR11699">
    <property type="entry name" value="ALDEHYDE DEHYDROGENASE-RELATED"/>
    <property type="match status" value="1"/>
</dbReference>
<dbReference type="RefSeq" id="WP_061834423.1">
    <property type="nucleotide sequence ID" value="NZ_LUKE01000001.1"/>
</dbReference>
<evidence type="ECO:0000256" key="1">
    <source>
        <dbReference type="ARBA" id="ARBA00022503"/>
    </source>
</evidence>
<dbReference type="Proteomes" id="UP000075320">
    <property type="component" value="Unassembled WGS sequence"/>
</dbReference>
<dbReference type="InterPro" id="IPR015590">
    <property type="entry name" value="Aldehyde_DH_dom"/>
</dbReference>
<keyword evidence="2 5" id="KW-0560">Oxidoreductase</keyword>
<dbReference type="InterPro" id="IPR016162">
    <property type="entry name" value="Ald_DH_N"/>
</dbReference>
<name>A0A150WRK9_BDEBC</name>
<dbReference type="InterPro" id="IPR016160">
    <property type="entry name" value="Ald_DH_CS_CYS"/>
</dbReference>
<dbReference type="OrthoDB" id="5287617at2"/>
<dbReference type="InterPro" id="IPR029510">
    <property type="entry name" value="Ald_DH_CS_GLU"/>
</dbReference>
<keyword evidence="1" id="KW-0056">Arginine metabolism</keyword>
<dbReference type="AlphaFoldDB" id="A0A150WRK9"/>
<protein>
    <submittedName>
        <fullName evidence="7">N-succinylglutamate 5-semialdehyde dehydrogenase</fullName>
    </submittedName>
</protein>
<evidence type="ECO:0000313" key="8">
    <source>
        <dbReference type="Proteomes" id="UP000075320"/>
    </source>
</evidence>
<proteinExistence type="inferred from homology"/>
<evidence type="ECO:0000259" key="6">
    <source>
        <dbReference type="Pfam" id="PF00171"/>
    </source>
</evidence>
<dbReference type="Pfam" id="PF00171">
    <property type="entry name" value="Aldedh"/>
    <property type="match status" value="1"/>
</dbReference>
<dbReference type="GO" id="GO:0043824">
    <property type="term" value="F:succinylglutamate-semialdehyde dehydrogenase activity"/>
    <property type="evidence" value="ECO:0007669"/>
    <property type="project" value="InterPro"/>
</dbReference>
<feature type="domain" description="Aldehyde dehydrogenase" evidence="6">
    <location>
        <begin position="27"/>
        <end position="479"/>
    </location>
</feature>
<keyword evidence="3" id="KW-0520">NAD</keyword>
<dbReference type="InterPro" id="IPR017649">
    <property type="entry name" value="SuccinylGlu_semiald_DH_AstD"/>
</dbReference>
<evidence type="ECO:0000256" key="3">
    <source>
        <dbReference type="ARBA" id="ARBA00023027"/>
    </source>
</evidence>
<comment type="similarity">
    <text evidence="5">Belongs to the aldehyde dehydrogenase family.</text>
</comment>
<gene>
    <name evidence="7" type="ORF">AZI86_07360</name>
</gene>
<keyword evidence="8" id="KW-1185">Reference proteome</keyword>
<dbReference type="Gene3D" id="3.40.309.10">
    <property type="entry name" value="Aldehyde Dehydrogenase, Chain A, domain 2"/>
    <property type="match status" value="1"/>
</dbReference>
<sequence>MSSPLFDISYKGDFINGRFVPVTKGDGEFKDVSPADLSDVIMKVGFKHDHIDEACAAAKKAYPQWAMLSLDERKKYLLRVKELFDANVEQMAQLISRDTGKPLWEGINEAKLLGSKIDITLNQSLKLVAEERITNALPQVDGVIRHRSRGVMAVVGPFNFPAHLPNGHIIPALIAGNTVVFKPSEQTPAVGQFMAELYERAQLPPGVFNLVQGDGAAGGRLVANENVDGILFTGSYEVGLKIKQETLNQYWKILALEMGGKNATVVWDDADLEKAIYETLVGAYMSSGQRCSGTSRVILHPKIADEFTEKFYQAAKKLSIGHWSENTFMGSLINAAAVEKYIRFQEIANRENCESLMRGKSLDLKHKGFYVTPSIHLVKKFDPNSVYQKSEIFGPNVAIHTTDNFDEAMHIVNSSGYGLVMALFSKNKELYEQALFKARVGLLNWNRTTNGASSRLPFGGMGKSGNDRPSAHFAIQYCTVPVASLEDPTPFDPTKVLPGMNLDTK</sequence>
<reference evidence="7 8" key="1">
    <citation type="submission" date="2016-03" db="EMBL/GenBank/DDBJ databases">
        <authorList>
            <person name="Ploux O."/>
        </authorList>
    </citation>
    <scope>NUCLEOTIDE SEQUENCE [LARGE SCALE GENOMIC DNA]</scope>
    <source>
        <strain evidence="7 8">R0</strain>
    </source>
</reference>
<comment type="caution">
    <text evidence="7">The sequence shown here is derived from an EMBL/GenBank/DDBJ whole genome shotgun (WGS) entry which is preliminary data.</text>
</comment>
<dbReference type="SUPFAM" id="SSF53720">
    <property type="entry name" value="ALDH-like"/>
    <property type="match status" value="1"/>
</dbReference>
<dbReference type="PROSITE" id="PS00687">
    <property type="entry name" value="ALDEHYDE_DEHYDR_GLU"/>
    <property type="match status" value="1"/>
</dbReference>
<accession>A0A150WRK9</accession>
<evidence type="ECO:0000256" key="5">
    <source>
        <dbReference type="RuleBase" id="RU003345"/>
    </source>
</evidence>
<dbReference type="PROSITE" id="PS00070">
    <property type="entry name" value="ALDEHYDE_DEHYDR_CYS"/>
    <property type="match status" value="1"/>
</dbReference>
<organism evidence="7 8">
    <name type="scientific">Bdellovibrio bacteriovorus</name>
    <dbReference type="NCBI Taxonomy" id="959"/>
    <lineage>
        <taxon>Bacteria</taxon>
        <taxon>Pseudomonadati</taxon>
        <taxon>Bdellovibrionota</taxon>
        <taxon>Bdellovibrionia</taxon>
        <taxon>Bdellovibrionales</taxon>
        <taxon>Pseudobdellovibrionaceae</taxon>
        <taxon>Bdellovibrio</taxon>
    </lineage>
</organism>
<feature type="active site" evidence="4">
    <location>
        <position position="257"/>
    </location>
</feature>
<dbReference type="Gene3D" id="3.40.605.10">
    <property type="entry name" value="Aldehyde Dehydrogenase, Chain A, domain 1"/>
    <property type="match status" value="1"/>
</dbReference>
<dbReference type="CDD" id="cd07095">
    <property type="entry name" value="ALDH_SGSD_AstD"/>
    <property type="match status" value="1"/>
</dbReference>
<dbReference type="GO" id="GO:0006527">
    <property type="term" value="P:L-arginine catabolic process"/>
    <property type="evidence" value="ECO:0007669"/>
    <property type="project" value="InterPro"/>
</dbReference>
<evidence type="ECO:0000256" key="4">
    <source>
        <dbReference type="PROSITE-ProRule" id="PRU10007"/>
    </source>
</evidence>
<evidence type="ECO:0000256" key="2">
    <source>
        <dbReference type="ARBA" id="ARBA00023002"/>
    </source>
</evidence>
<dbReference type="InterPro" id="IPR016161">
    <property type="entry name" value="Ald_DH/histidinol_DH"/>
</dbReference>
<evidence type="ECO:0000313" key="7">
    <source>
        <dbReference type="EMBL" id="KYG66845.1"/>
    </source>
</evidence>